<feature type="region of interest" description="Disordered" evidence="3">
    <location>
        <begin position="177"/>
        <end position="247"/>
    </location>
</feature>
<dbReference type="RefSeq" id="WP_189923666.1">
    <property type="nucleotide sequence ID" value="NZ_BMSI01000008.1"/>
</dbReference>
<dbReference type="Gene3D" id="1.10.10.1320">
    <property type="entry name" value="Anti-sigma factor, zinc-finger domain"/>
    <property type="match status" value="1"/>
</dbReference>
<evidence type="ECO:0000256" key="1">
    <source>
        <dbReference type="ARBA" id="ARBA00023015"/>
    </source>
</evidence>
<keyword evidence="2" id="KW-0804">Transcription</keyword>
<dbReference type="Proteomes" id="UP000649259">
    <property type="component" value="Unassembled WGS sequence"/>
</dbReference>
<evidence type="ECO:0000313" key="5">
    <source>
        <dbReference type="EMBL" id="GHI62117.1"/>
    </source>
</evidence>
<proteinExistence type="predicted"/>
<dbReference type="GeneID" id="91471635"/>
<evidence type="ECO:0000256" key="2">
    <source>
        <dbReference type="ARBA" id="ARBA00023163"/>
    </source>
</evidence>
<organism evidence="5 6">
    <name type="scientific">Streptomyces asoensis</name>
    <dbReference type="NCBI Taxonomy" id="249586"/>
    <lineage>
        <taxon>Bacteria</taxon>
        <taxon>Bacillati</taxon>
        <taxon>Actinomycetota</taxon>
        <taxon>Actinomycetes</taxon>
        <taxon>Kitasatosporales</taxon>
        <taxon>Streptomycetaceae</taxon>
        <taxon>Streptomyces</taxon>
    </lineage>
</organism>
<keyword evidence="1" id="KW-0805">Transcription regulation</keyword>
<keyword evidence="6" id="KW-1185">Reference proteome</keyword>
<feature type="region of interest" description="Disordered" evidence="3">
    <location>
        <begin position="89"/>
        <end position="153"/>
    </location>
</feature>
<comment type="caution">
    <text evidence="5">The sequence shown here is derived from an EMBL/GenBank/DDBJ whole genome shotgun (WGS) entry which is preliminary data.</text>
</comment>
<evidence type="ECO:0000313" key="6">
    <source>
        <dbReference type="Proteomes" id="UP000649259"/>
    </source>
</evidence>
<accession>A0ABQ3S2C1</accession>
<name>A0ABQ3S2C1_9ACTN</name>
<dbReference type="EMBL" id="BNEB01000003">
    <property type="protein sequence ID" value="GHI62117.1"/>
    <property type="molecule type" value="Genomic_DNA"/>
</dbReference>
<keyword evidence="4" id="KW-1133">Transmembrane helix</keyword>
<evidence type="ECO:0008006" key="7">
    <source>
        <dbReference type="Google" id="ProtNLM"/>
    </source>
</evidence>
<keyword evidence="4" id="KW-0812">Transmembrane</keyword>
<feature type="compositionally biased region" description="Low complexity" evidence="3">
    <location>
        <begin position="112"/>
        <end position="142"/>
    </location>
</feature>
<dbReference type="InterPro" id="IPR041916">
    <property type="entry name" value="Anti_sigma_zinc_sf"/>
</dbReference>
<feature type="transmembrane region" description="Helical" evidence="4">
    <location>
        <begin position="155"/>
        <end position="177"/>
    </location>
</feature>
<keyword evidence="4" id="KW-0472">Membrane</keyword>
<evidence type="ECO:0000256" key="3">
    <source>
        <dbReference type="SAM" id="MobiDB-lite"/>
    </source>
</evidence>
<reference evidence="6" key="1">
    <citation type="submission" date="2023-07" db="EMBL/GenBank/DDBJ databases">
        <title>Whole genome shotgun sequence of Streptomyces cacaoi subsp. asoensis NBRC 13813.</title>
        <authorList>
            <person name="Komaki H."/>
            <person name="Tamura T."/>
        </authorList>
    </citation>
    <scope>NUCLEOTIDE SEQUENCE [LARGE SCALE GENOMIC DNA]</scope>
    <source>
        <strain evidence="6">NBRC 13813</strain>
    </source>
</reference>
<feature type="compositionally biased region" description="Polar residues" evidence="3">
    <location>
        <begin position="184"/>
        <end position="194"/>
    </location>
</feature>
<feature type="region of interest" description="Disordered" evidence="3">
    <location>
        <begin position="1"/>
        <end position="22"/>
    </location>
</feature>
<gene>
    <name evidence="5" type="ORF">Saso_37670</name>
</gene>
<feature type="compositionally biased region" description="Polar residues" evidence="3">
    <location>
        <begin position="203"/>
        <end position="234"/>
    </location>
</feature>
<evidence type="ECO:0000256" key="4">
    <source>
        <dbReference type="SAM" id="Phobius"/>
    </source>
</evidence>
<sequence>MTSTTDTTGHPDVTEISDLTEGLLTPSRSADVRRHVDTCELCADVHASLEEIRGLLGDLPGPARMPDDVAQRIDAALAAEALLDATMEKETEVPRTTDAPATPDAPHVSRETTPAAVTTTAAVTTPAADRPSGRARTTTTGPGRKERPRRGRRKAAVLGAVLTAAALGLGSVLVSSLTGGGSPGTSAHGTNGPDTFSAGRLQGQVTSLLTKTGGSPAPRNQSMQGEPDTASSGAASPRTLLQPPAVPPCVQKGIGRSDSALATQAGTYQGTDALLVVLPDPSDSSRVDAYLMDSTCVERPSSGPATVLLHHSYPRR</sequence>
<protein>
    <recommendedName>
        <fullName evidence="7">Zinc-finger domain-containing protein</fullName>
    </recommendedName>
</protein>